<dbReference type="Pfam" id="PF05800">
    <property type="entry name" value="GvpO"/>
    <property type="match status" value="1"/>
</dbReference>
<dbReference type="OrthoDB" id="1798488at2"/>
<evidence type="ECO:0000313" key="2">
    <source>
        <dbReference type="Proteomes" id="UP000198584"/>
    </source>
</evidence>
<evidence type="ECO:0000313" key="1">
    <source>
        <dbReference type="EMBL" id="SEB07403.1"/>
    </source>
</evidence>
<protein>
    <submittedName>
        <fullName evidence="1">Gas vesicle synthesis protein GvpO</fullName>
    </submittedName>
</protein>
<accession>A0A1H4GCQ4</accession>
<sequence>MSLMKVMDEVNQFFTENIAPPHKIISVRKHKEEDREEKQEGWKAMVEVIEEKEYMKKYANDQMIGLYEVFLDKDAEITGFSRISLRYRSDLEEQQSS</sequence>
<dbReference type="STRING" id="571932.SAMN05421743_11544"/>
<dbReference type="EMBL" id="FNQR01000015">
    <property type="protein sequence ID" value="SEB07403.1"/>
    <property type="molecule type" value="Genomic_DNA"/>
</dbReference>
<dbReference type="InterPro" id="IPR008634">
    <property type="entry name" value="Gas-vesicle_GvpO"/>
</dbReference>
<organism evidence="1 2">
    <name type="scientific">Thalassobacillus cyri</name>
    <dbReference type="NCBI Taxonomy" id="571932"/>
    <lineage>
        <taxon>Bacteria</taxon>
        <taxon>Bacillati</taxon>
        <taxon>Bacillota</taxon>
        <taxon>Bacilli</taxon>
        <taxon>Bacillales</taxon>
        <taxon>Bacillaceae</taxon>
        <taxon>Thalassobacillus</taxon>
    </lineage>
</organism>
<gene>
    <name evidence="1" type="ORF">SAMN05421743_11544</name>
</gene>
<dbReference type="GO" id="GO:0031412">
    <property type="term" value="P:gas vesicle organization"/>
    <property type="evidence" value="ECO:0007669"/>
    <property type="project" value="InterPro"/>
</dbReference>
<dbReference type="AlphaFoldDB" id="A0A1H4GCQ4"/>
<name>A0A1H4GCQ4_9BACI</name>
<keyword evidence="2" id="KW-1185">Reference proteome</keyword>
<proteinExistence type="predicted"/>
<reference evidence="1 2" key="1">
    <citation type="submission" date="2016-10" db="EMBL/GenBank/DDBJ databases">
        <authorList>
            <person name="de Groot N.N."/>
        </authorList>
    </citation>
    <scope>NUCLEOTIDE SEQUENCE [LARGE SCALE GENOMIC DNA]</scope>
    <source>
        <strain evidence="1 2">CCM7597</strain>
    </source>
</reference>
<dbReference type="Proteomes" id="UP000198584">
    <property type="component" value="Unassembled WGS sequence"/>
</dbReference>